<name>A0A6A5SZM4_9PLEO</name>
<evidence type="ECO:0000313" key="3">
    <source>
        <dbReference type="Proteomes" id="UP000800038"/>
    </source>
</evidence>
<evidence type="ECO:0000313" key="2">
    <source>
        <dbReference type="EMBL" id="KAF1945368.1"/>
    </source>
</evidence>
<evidence type="ECO:0000256" key="1">
    <source>
        <dbReference type="SAM" id="MobiDB-lite"/>
    </source>
</evidence>
<dbReference type="EMBL" id="ML976010">
    <property type="protein sequence ID" value="KAF1945368.1"/>
    <property type="molecule type" value="Genomic_DNA"/>
</dbReference>
<feature type="region of interest" description="Disordered" evidence="1">
    <location>
        <begin position="1"/>
        <end position="27"/>
    </location>
</feature>
<dbReference type="Proteomes" id="UP000800038">
    <property type="component" value="Unassembled WGS sequence"/>
</dbReference>
<feature type="compositionally biased region" description="Basic and acidic residues" evidence="1">
    <location>
        <begin position="1"/>
        <end position="10"/>
    </location>
</feature>
<accession>A0A6A5SZM4</accession>
<dbReference type="AlphaFoldDB" id="A0A6A5SZM4"/>
<proteinExistence type="predicted"/>
<gene>
    <name evidence="2" type="ORF">EJ02DRAFT_53657</name>
</gene>
<organism evidence="2 3">
    <name type="scientific">Clathrospora elynae</name>
    <dbReference type="NCBI Taxonomy" id="706981"/>
    <lineage>
        <taxon>Eukaryota</taxon>
        <taxon>Fungi</taxon>
        <taxon>Dikarya</taxon>
        <taxon>Ascomycota</taxon>
        <taxon>Pezizomycotina</taxon>
        <taxon>Dothideomycetes</taxon>
        <taxon>Pleosporomycetidae</taxon>
        <taxon>Pleosporales</taxon>
        <taxon>Diademaceae</taxon>
        <taxon>Clathrospora</taxon>
    </lineage>
</organism>
<keyword evidence="3" id="KW-1185">Reference proteome</keyword>
<protein>
    <submittedName>
        <fullName evidence="2">Uncharacterized protein</fullName>
    </submittedName>
</protein>
<reference evidence="2" key="1">
    <citation type="journal article" date="2020" name="Stud. Mycol.">
        <title>101 Dothideomycetes genomes: a test case for predicting lifestyles and emergence of pathogens.</title>
        <authorList>
            <person name="Haridas S."/>
            <person name="Albert R."/>
            <person name="Binder M."/>
            <person name="Bloem J."/>
            <person name="Labutti K."/>
            <person name="Salamov A."/>
            <person name="Andreopoulos B."/>
            <person name="Baker S."/>
            <person name="Barry K."/>
            <person name="Bills G."/>
            <person name="Bluhm B."/>
            <person name="Cannon C."/>
            <person name="Castanera R."/>
            <person name="Culley D."/>
            <person name="Daum C."/>
            <person name="Ezra D."/>
            <person name="Gonzalez J."/>
            <person name="Henrissat B."/>
            <person name="Kuo A."/>
            <person name="Liang C."/>
            <person name="Lipzen A."/>
            <person name="Lutzoni F."/>
            <person name="Magnuson J."/>
            <person name="Mondo S."/>
            <person name="Nolan M."/>
            <person name="Ohm R."/>
            <person name="Pangilinan J."/>
            <person name="Park H.-J."/>
            <person name="Ramirez L."/>
            <person name="Alfaro M."/>
            <person name="Sun H."/>
            <person name="Tritt A."/>
            <person name="Yoshinaga Y."/>
            <person name="Zwiers L.-H."/>
            <person name="Turgeon B."/>
            <person name="Goodwin S."/>
            <person name="Spatafora J."/>
            <person name="Crous P."/>
            <person name="Grigoriev I."/>
        </authorList>
    </citation>
    <scope>NUCLEOTIDE SEQUENCE</scope>
    <source>
        <strain evidence="2">CBS 161.51</strain>
    </source>
</reference>
<sequence length="89" mass="10099">MCARKPEASRPRRQHPQTSCLLSKTDQKSIVGPQDQHSLFFRSSMRLTGTCWRCVGTVMMVYGSIYSARAVWNSKPRARTAVPNSDILR</sequence>